<feature type="compositionally biased region" description="Low complexity" evidence="1">
    <location>
        <begin position="1013"/>
        <end position="1043"/>
    </location>
</feature>
<dbReference type="InterPro" id="IPR010768">
    <property type="entry name" value="GATase1-like"/>
</dbReference>
<feature type="compositionally biased region" description="Polar residues" evidence="1">
    <location>
        <begin position="256"/>
        <end position="269"/>
    </location>
</feature>
<evidence type="ECO:0000256" key="1">
    <source>
        <dbReference type="SAM" id="MobiDB-lite"/>
    </source>
</evidence>
<dbReference type="Pfam" id="PF00092">
    <property type="entry name" value="VWA"/>
    <property type="match status" value="1"/>
</dbReference>
<feature type="transmembrane region" description="Helical" evidence="2">
    <location>
        <begin position="911"/>
        <end position="929"/>
    </location>
</feature>
<feature type="compositionally biased region" description="Basic and acidic residues" evidence="1">
    <location>
        <begin position="1047"/>
        <end position="1057"/>
    </location>
</feature>
<feature type="transmembrane region" description="Helical" evidence="2">
    <location>
        <begin position="41"/>
        <end position="65"/>
    </location>
</feature>
<dbReference type="PANTHER" id="PTHR37947">
    <property type="entry name" value="BLL2462 PROTEIN"/>
    <property type="match status" value="1"/>
</dbReference>
<name>A0ABY1QHT4_9BACT</name>
<dbReference type="PROSITE" id="PS50234">
    <property type="entry name" value="VWFA"/>
    <property type="match status" value="1"/>
</dbReference>
<gene>
    <name evidence="4" type="ORF">SAMN06265222_11147</name>
</gene>
<dbReference type="RefSeq" id="WP_283434020.1">
    <property type="nucleotide sequence ID" value="NZ_FXUG01000011.1"/>
</dbReference>
<evidence type="ECO:0000313" key="4">
    <source>
        <dbReference type="EMBL" id="SMP68360.1"/>
    </source>
</evidence>
<keyword evidence="2" id="KW-1133">Transmembrane helix</keyword>
<dbReference type="CDD" id="cd00198">
    <property type="entry name" value="vWFA"/>
    <property type="match status" value="1"/>
</dbReference>
<reference evidence="4 5" key="1">
    <citation type="submission" date="2017-05" db="EMBL/GenBank/DDBJ databases">
        <authorList>
            <person name="Varghese N."/>
            <person name="Submissions S."/>
        </authorList>
    </citation>
    <scope>NUCLEOTIDE SEQUENCE [LARGE SCALE GENOMIC DNA]</scope>
    <source>
        <strain evidence="4 5">DSM 25457</strain>
    </source>
</reference>
<dbReference type="Pfam" id="PF07090">
    <property type="entry name" value="GATase1_like"/>
    <property type="match status" value="1"/>
</dbReference>
<dbReference type="SUPFAM" id="SSF53300">
    <property type="entry name" value="vWA-like"/>
    <property type="match status" value="2"/>
</dbReference>
<protein>
    <submittedName>
        <fullName evidence="4">von Willebrand factor type A domain-containing protein</fullName>
    </submittedName>
</protein>
<dbReference type="Gene3D" id="3.40.50.880">
    <property type="match status" value="2"/>
</dbReference>
<feature type="compositionally biased region" description="Low complexity" evidence="1">
    <location>
        <begin position="245"/>
        <end position="255"/>
    </location>
</feature>
<keyword evidence="2" id="KW-0812">Transmembrane</keyword>
<evidence type="ECO:0000313" key="5">
    <source>
        <dbReference type="Proteomes" id="UP001158067"/>
    </source>
</evidence>
<dbReference type="SUPFAM" id="SSF52317">
    <property type="entry name" value="Class I glutamine amidotransferase-like"/>
    <property type="match status" value="1"/>
</dbReference>
<feature type="region of interest" description="Disordered" evidence="1">
    <location>
        <begin position="230"/>
        <end position="277"/>
    </location>
</feature>
<evidence type="ECO:0000259" key="3">
    <source>
        <dbReference type="PROSITE" id="PS50234"/>
    </source>
</evidence>
<organism evidence="4 5">
    <name type="scientific">Neorhodopirellula lusitana</name>
    <dbReference type="NCBI Taxonomy" id="445327"/>
    <lineage>
        <taxon>Bacteria</taxon>
        <taxon>Pseudomonadati</taxon>
        <taxon>Planctomycetota</taxon>
        <taxon>Planctomycetia</taxon>
        <taxon>Pirellulales</taxon>
        <taxon>Pirellulaceae</taxon>
        <taxon>Neorhodopirellula</taxon>
    </lineage>
</organism>
<dbReference type="Pfam" id="PF13519">
    <property type="entry name" value="VWA_2"/>
    <property type="match status" value="1"/>
</dbReference>
<comment type="caution">
    <text evidence="4">The sequence shown here is derived from an EMBL/GenBank/DDBJ whole genome shotgun (WGS) entry which is preliminary data.</text>
</comment>
<dbReference type="InterPro" id="IPR029062">
    <property type="entry name" value="Class_I_gatase-like"/>
</dbReference>
<sequence length="1057" mass="114636">MTLPFRIGFESPGYLWLVAILPLLWWLGWSHLGVLGPVRRVFALILRSVVWTVIVAALAGIQMVWVSDRVTVMYVLDQSESIPLDKRNAMLDYVIEGVRQHRNSARGDRAGMIVFGRDATIEIPPYDDDVPPMRRLESLLDRTDATNLEAALNLAQASMPEDTSRRIVIITDGNENVGRARAMATRVAAAGIGIDVVPVLTESTQEILVEKIDLPSNIRKGQPFEARIVVDRQGSREQGNGGQGNREQGSNGSNEASGDNSDSATNSSDRPVRGRLRVKQKVAGEETLLLEQTVELEPGKNVFPLKHSIDQPAAYTYEAEFIADDEADDVLTQNNSATGYTYVRGKGRVLLIHSEGELGDYELMIGALRDANIEVTPMAADRLFGSIAELQPYDAVILAGVPRVSGDSTQTITRFSDEQIEMLVRNTQQLGAGLLMIGGPESLGAGGWTGTELEKAMPVDFRIKNTKVQAVGALALIMHASEMAQGNYWQKEIAKAAIKQLGGADQAGVLHWTMSGDRWLWNGSKGMLEVGPNRKAMMAAVGKMTPGDMPEFDPAMRMAVTGLARVNASIKHCIIISDGDPSDPSSAVINDFKKNNITISTVAVASHGLTESQRLRQIASQTGGKYYAVKSGRALPGIFQREARRVARPLVYEPPGGVAPEIVFPHPVVDGIESVLPPIRGFVMTQTKSSPLAQVVLRSPRPDSPENATILATWNYGLGRSAVLTTDAGQRWAASWAEWPGYEKLHSQLVRWLMRPTGDTGQFSLATKVNDGHVDVIVTALGDDDRFLNFLDVAGSVLDPSLKPVSLQMEQTAPGRYVGRFPIDRAGTYFVNVIPGSGNAPLSTGVTVPYSEEFRYRETNQALIAQLASLRPNGGEPGQVTSPLGVEITDESLKSDPFRGGLPLARRIRDAWPWVALFALIVFFMDILVRRVSIRFGFLKRWAGALMGQSAPAPAAIERLDQLRQQKQELKNSMAGRASSTRFEPTPSAGVTGTAETDDARNLDGPKNPANKSGSQSGDAADQSAASQSGESQTGGSQTSASSYTERLLEAKRRAKK</sequence>
<dbReference type="InterPro" id="IPR036465">
    <property type="entry name" value="vWFA_dom_sf"/>
</dbReference>
<feature type="region of interest" description="Disordered" evidence="1">
    <location>
        <begin position="969"/>
        <end position="1057"/>
    </location>
</feature>
<dbReference type="SMART" id="SM00327">
    <property type="entry name" value="VWA"/>
    <property type="match status" value="2"/>
</dbReference>
<proteinExistence type="predicted"/>
<keyword evidence="5" id="KW-1185">Reference proteome</keyword>
<dbReference type="PANTHER" id="PTHR37947:SF2">
    <property type="entry name" value="VON WILLEBRAND FACTOR TYPE A"/>
    <property type="match status" value="1"/>
</dbReference>
<evidence type="ECO:0000256" key="2">
    <source>
        <dbReference type="SAM" id="Phobius"/>
    </source>
</evidence>
<dbReference type="EMBL" id="FXUG01000011">
    <property type="protein sequence ID" value="SMP68360.1"/>
    <property type="molecule type" value="Genomic_DNA"/>
</dbReference>
<dbReference type="Gene3D" id="3.40.50.410">
    <property type="entry name" value="von Willebrand factor, type A domain"/>
    <property type="match status" value="1"/>
</dbReference>
<keyword evidence="2" id="KW-0472">Membrane</keyword>
<feature type="domain" description="VWFA" evidence="3">
    <location>
        <begin position="71"/>
        <end position="199"/>
    </location>
</feature>
<feature type="transmembrane region" description="Helical" evidence="2">
    <location>
        <begin position="12"/>
        <end position="29"/>
    </location>
</feature>
<dbReference type="Proteomes" id="UP001158067">
    <property type="component" value="Unassembled WGS sequence"/>
</dbReference>
<feature type="compositionally biased region" description="Polar residues" evidence="1">
    <location>
        <begin position="978"/>
        <end position="995"/>
    </location>
</feature>
<accession>A0ABY1QHT4</accession>
<dbReference type="InterPro" id="IPR002035">
    <property type="entry name" value="VWF_A"/>
</dbReference>